<dbReference type="InParanoid" id="A0A0L0HCH4"/>
<dbReference type="PROSITE" id="PS50237">
    <property type="entry name" value="HECT"/>
    <property type="match status" value="1"/>
</dbReference>
<feature type="compositionally biased region" description="Basic and acidic residues" evidence="7">
    <location>
        <begin position="1014"/>
        <end position="1023"/>
    </location>
</feature>
<evidence type="ECO:0000256" key="1">
    <source>
        <dbReference type="ARBA" id="ARBA00000885"/>
    </source>
</evidence>
<dbReference type="Pfam" id="PF25579">
    <property type="entry name" value="TPR_TRIP12_N"/>
    <property type="match status" value="1"/>
</dbReference>
<evidence type="ECO:0000259" key="8">
    <source>
        <dbReference type="PROSITE" id="PS50237"/>
    </source>
</evidence>
<protein>
    <recommendedName>
        <fullName evidence="3">HECT-type E3 ubiquitin transferase</fullName>
        <ecNumber evidence="3">2.3.2.26</ecNumber>
    </recommendedName>
</protein>
<evidence type="ECO:0000313" key="10">
    <source>
        <dbReference type="Proteomes" id="UP000053201"/>
    </source>
</evidence>
<dbReference type="SUPFAM" id="SSF48371">
    <property type="entry name" value="ARM repeat"/>
    <property type="match status" value="1"/>
</dbReference>
<dbReference type="PANTHER" id="PTHR45670:SF1">
    <property type="entry name" value="E3 UBIQUITIN-PROTEIN LIGASE HECTD1"/>
    <property type="match status" value="1"/>
</dbReference>
<feature type="region of interest" description="Disordered" evidence="7">
    <location>
        <begin position="1893"/>
        <end position="1920"/>
    </location>
</feature>
<dbReference type="InterPro" id="IPR035983">
    <property type="entry name" value="Hect_E3_ubiquitin_ligase"/>
</dbReference>
<dbReference type="InterPro" id="IPR011989">
    <property type="entry name" value="ARM-like"/>
</dbReference>
<dbReference type="Proteomes" id="UP000053201">
    <property type="component" value="Unassembled WGS sequence"/>
</dbReference>
<dbReference type="InterPro" id="IPR000569">
    <property type="entry name" value="HECT_dom"/>
</dbReference>
<feature type="compositionally biased region" description="Acidic residues" evidence="7">
    <location>
        <begin position="1520"/>
        <end position="1546"/>
    </location>
</feature>
<feature type="compositionally biased region" description="Basic and acidic residues" evidence="7">
    <location>
        <begin position="815"/>
        <end position="836"/>
    </location>
</feature>
<feature type="compositionally biased region" description="Gly residues" evidence="7">
    <location>
        <begin position="1903"/>
        <end position="1915"/>
    </location>
</feature>
<reference evidence="9 10" key="1">
    <citation type="submission" date="2009-08" db="EMBL/GenBank/DDBJ databases">
        <title>The Genome Sequence of Spizellomyces punctatus strain DAOM BR117.</title>
        <authorList>
            <consortium name="The Broad Institute Genome Sequencing Platform"/>
            <person name="Russ C."/>
            <person name="Cuomo C."/>
            <person name="Shea T."/>
            <person name="Young S.K."/>
            <person name="Zeng Q."/>
            <person name="Koehrsen M."/>
            <person name="Haas B."/>
            <person name="Borodovsky M."/>
            <person name="Guigo R."/>
            <person name="Alvarado L."/>
            <person name="Berlin A."/>
            <person name="Bochicchio J."/>
            <person name="Borenstein D."/>
            <person name="Chapman S."/>
            <person name="Chen Z."/>
            <person name="Engels R."/>
            <person name="Freedman E."/>
            <person name="Gellesch M."/>
            <person name="Goldberg J."/>
            <person name="Griggs A."/>
            <person name="Gujja S."/>
            <person name="Heiman D."/>
            <person name="Hepburn T."/>
            <person name="Howarth C."/>
            <person name="Jen D."/>
            <person name="Larson L."/>
            <person name="Lewis B."/>
            <person name="Mehta T."/>
            <person name="Park D."/>
            <person name="Pearson M."/>
            <person name="Roberts A."/>
            <person name="Saif S."/>
            <person name="Shenoy N."/>
            <person name="Sisk P."/>
            <person name="Stolte C."/>
            <person name="Sykes S."/>
            <person name="Thomson T."/>
            <person name="Walk T."/>
            <person name="White J."/>
            <person name="Yandava C."/>
            <person name="Burger G."/>
            <person name="Gray M.W."/>
            <person name="Holland P.W.H."/>
            <person name="King N."/>
            <person name="Lang F.B.F."/>
            <person name="Roger A.J."/>
            <person name="Ruiz-Trillo I."/>
            <person name="Lander E."/>
            <person name="Nusbaum C."/>
        </authorList>
    </citation>
    <scope>NUCLEOTIDE SEQUENCE [LARGE SCALE GENOMIC DNA]</scope>
    <source>
        <strain evidence="9 10">DAOM BR117</strain>
    </source>
</reference>
<feature type="region of interest" description="Disordered" evidence="7">
    <location>
        <begin position="1"/>
        <end position="354"/>
    </location>
</feature>
<accession>A0A0L0HCH4</accession>
<feature type="compositionally biased region" description="Polar residues" evidence="7">
    <location>
        <begin position="844"/>
        <end position="864"/>
    </location>
</feature>
<keyword evidence="5 6" id="KW-0833">Ubl conjugation pathway</keyword>
<dbReference type="InterPro" id="IPR000225">
    <property type="entry name" value="Armadillo"/>
</dbReference>
<proteinExistence type="inferred from homology"/>
<dbReference type="GeneID" id="27689495"/>
<feature type="compositionally biased region" description="Basic and acidic residues" evidence="7">
    <location>
        <begin position="1"/>
        <end position="13"/>
    </location>
</feature>
<feature type="region of interest" description="Disordered" evidence="7">
    <location>
        <begin position="1561"/>
        <end position="1651"/>
    </location>
</feature>
<dbReference type="STRING" id="645134.A0A0L0HCH4"/>
<evidence type="ECO:0000256" key="3">
    <source>
        <dbReference type="ARBA" id="ARBA00012485"/>
    </source>
</evidence>
<feature type="region of interest" description="Disordered" evidence="7">
    <location>
        <begin position="1466"/>
        <end position="1546"/>
    </location>
</feature>
<dbReference type="GO" id="GO:0061630">
    <property type="term" value="F:ubiquitin protein ligase activity"/>
    <property type="evidence" value="ECO:0007669"/>
    <property type="project" value="UniProtKB-EC"/>
</dbReference>
<feature type="compositionally biased region" description="Basic and acidic residues" evidence="7">
    <location>
        <begin position="1592"/>
        <end position="1603"/>
    </location>
</feature>
<dbReference type="Gene3D" id="1.25.10.10">
    <property type="entry name" value="Leucine-rich Repeat Variant"/>
    <property type="match status" value="1"/>
</dbReference>
<organism evidence="9 10">
    <name type="scientific">Spizellomyces punctatus (strain DAOM BR117)</name>
    <dbReference type="NCBI Taxonomy" id="645134"/>
    <lineage>
        <taxon>Eukaryota</taxon>
        <taxon>Fungi</taxon>
        <taxon>Fungi incertae sedis</taxon>
        <taxon>Chytridiomycota</taxon>
        <taxon>Chytridiomycota incertae sedis</taxon>
        <taxon>Chytridiomycetes</taxon>
        <taxon>Spizellomycetales</taxon>
        <taxon>Spizellomycetaceae</taxon>
        <taxon>Spizellomyces</taxon>
    </lineage>
</organism>
<dbReference type="GO" id="GO:0016607">
    <property type="term" value="C:nuclear speck"/>
    <property type="evidence" value="ECO:0007669"/>
    <property type="project" value="TreeGrafter"/>
</dbReference>
<evidence type="ECO:0000256" key="5">
    <source>
        <dbReference type="ARBA" id="ARBA00022786"/>
    </source>
</evidence>
<name>A0A0L0HCH4_SPIPD</name>
<keyword evidence="4" id="KW-0808">Transferase</keyword>
<dbReference type="EC" id="2.3.2.26" evidence="3"/>
<dbReference type="eggNOG" id="KOG0168">
    <property type="taxonomic scope" value="Eukaryota"/>
</dbReference>
<dbReference type="EMBL" id="KQ257460">
    <property type="protein sequence ID" value="KNC98468.1"/>
    <property type="molecule type" value="Genomic_DNA"/>
</dbReference>
<evidence type="ECO:0000256" key="6">
    <source>
        <dbReference type="PROSITE-ProRule" id="PRU00104"/>
    </source>
</evidence>
<feature type="compositionally biased region" description="Basic and acidic residues" evidence="7">
    <location>
        <begin position="312"/>
        <end position="327"/>
    </location>
</feature>
<feature type="compositionally biased region" description="Acidic residues" evidence="7">
    <location>
        <begin position="328"/>
        <end position="339"/>
    </location>
</feature>
<dbReference type="SMART" id="SM00119">
    <property type="entry name" value="HECTc"/>
    <property type="match status" value="1"/>
</dbReference>
<evidence type="ECO:0000256" key="7">
    <source>
        <dbReference type="SAM" id="MobiDB-lite"/>
    </source>
</evidence>
<feature type="compositionally biased region" description="Low complexity" evidence="7">
    <location>
        <begin position="79"/>
        <end position="108"/>
    </location>
</feature>
<feature type="compositionally biased region" description="Low complexity" evidence="7">
    <location>
        <begin position="190"/>
        <end position="203"/>
    </location>
</feature>
<dbReference type="VEuPathDB" id="FungiDB:SPPG_06169"/>
<feature type="compositionally biased region" description="Polar residues" evidence="7">
    <location>
        <begin position="19"/>
        <end position="46"/>
    </location>
</feature>
<evidence type="ECO:0000313" key="9">
    <source>
        <dbReference type="EMBL" id="KNC98468.1"/>
    </source>
</evidence>
<feature type="region of interest" description="Disordered" evidence="7">
    <location>
        <begin position="1062"/>
        <end position="1090"/>
    </location>
</feature>
<comment type="similarity">
    <text evidence="2">Belongs to the UPL family. K-HECT subfamily.</text>
</comment>
<dbReference type="SMART" id="SM00185">
    <property type="entry name" value="ARM"/>
    <property type="match status" value="2"/>
</dbReference>
<dbReference type="GO" id="GO:0043161">
    <property type="term" value="P:proteasome-mediated ubiquitin-dependent protein catabolic process"/>
    <property type="evidence" value="ECO:0007669"/>
    <property type="project" value="TreeGrafter"/>
</dbReference>
<sequence>MDSTDKLNLKVEQDPVATVSGNRRSARIQTSSNSSVTYPPQSTQQRSPRKRKSSEPNIGSLSGSLESTVDWTRENNPASGPSSRRSSRLSSRTSSVSRETKSLSAASSRKGKGKAAGNTSKIGTSQSSTSKRVKNVPQASVQPPDATKKSSKKRRRPSISSDEKESEDNPTPQEHVTKRRRHAAVRASETITSISSSGKKGSSTLEKVDMGKDKSKSKGKLKEGDDLQVGQHEVQAPQSERKKSNTTKEKSKGRRGKKNDESAAEASSGSKGSRGSEHDLAEDTAPTVKASRKKRGRTQKSTSPDLSSSASHTEEPGRSDDHYHESDDPSYDDDDDMDADFGRDDVSGPTVHRSNLSTLFGFGGGISIGGSGAMGGSSRFSSMLRQLKQKNDPTMQMVALQELSEVLSMATEDMFIGNGSHNLAGFNTNEFVKALVDILKGPADMGGAFGADFPLEVLDELGMSASELGFGGGMGPNPELMLLACRCLSNLIEAHPSSTMHVLQHGAVQVLVGKLMEVEYIDLAEQVLSVLGKISQEYPSAVVRANGLLAVLQYIDFFSLHVQRTALTIAANACRGLNSVSMGGGITSRIMGGDSSASSANSDTGPQTVEQVFGMVKEVMPILERLLVYSDQKLVEQAVRCLGRIVDWCWKYEDKLENLVTPSLLKTVIGLINPTGTASSGPVASNPHMFTQLVKLVANVSKGSARLGTALIEEYGIVEVIKNYLTGGFVGSSSEQDADTDMETVATAVTNVVVNRPVEQVLEVLNLALAVVPSLPRDGMWNTTIIKDETLVEGQPNSDSPTKRIGSIFSRGRSRSPEKNSTSRDPMDIDQRESGSVKDVSSPAARTSSDSAESAMTESPTQNKKPALDERDARRLELLRRQPEAMQKYASQLLPIMIEVFGATVNANLRRKVVECVAKGIWYLDQPEFLAHALAKNQVFGKFVSELLSLREIAFRKSVPDKERKEALVLVAGGVQIALVVMNRCGEKFKAWFAREGTMEELVKIVAMNDLEKEKEVEKKDESPVQSPVRTETPSTHLPTPMGRRLSDLVKDLKRLRDQVAGHIGTSSTGTASSEASSSAVGPAADKHSEVEELLETVEALAKGSGEGTGMDERGDTTQKSHSSSSLRIDTGRKDSTSTAGGDAEAASEMSESGASVASPTSPGSSLLHGMRSMLERLGRGSHSTTSASRRQISTAGSVIGLNGERVAETEMRSWIVAECKSILEVCPATPMSSEKAGLVLEDLRRLGAILRGHATVDGDDPLMLSVLHAIAEHFAGRKDTDTEVGVTGYEMLESGVMDAMADFLTKPGIPDVAAPDPDAEKPRYTLPLTARLKAFLHVFMNGPTPDPQNRPFFVQGAFKRLVQRLQESLSRVERFEVAAAVPSSTGFSYEPIFGSMFGASGGHLREASNPSMQLTRQLKVKLMAAEPDTVPRQYQALLISVHAVATYKALEDYLKGRVAMAPQPTATRGATEATKDGQEVGAEVSENTPETPSRTVDEQGDIEMGDAAITSADAQVSAGDDEADIEDEDMEDEFDDDDDDDLDDDMLNVSDLLLHSEEARRRRRRGESFTSQASAVSDGHSEDTANQPDLSGRRDSVVDVRADMPSQTNTTAPTPASPNIPSSTSSTPASAPTSSLSSTPSAASTTGTSTATAGRSYASAAASSTNFTIEFSVGNIVVPRDTTIFGSVYKLEQQKLGTTGAPPNVWGQVYTVKYRKVYPEAKEEGVKEEVQTTRNGSADRQMAVKLPFPTMMPEGISLDTSPGKILYLLRLLYGLNSRWAEVYANEDAELDGVHEGGTSALPLQEGSQPMTRVAVTSRTDAPVSIDMLPPAAFANTKLTAKLNRQLDEPLIVASHVLPSWCSSLAKDFSFLVPFETRLVYLQSTSFGYSRSMGRWQQQQQQGNGGSGSGTGRGSADGASHLGRIQRQKVRIARQRILDSMIKVMELYGSTQALLEVEFFDEVGTGLGPTLEFYANVCRDLRKKDGIAFGSGEKIKIWRDDDSLDSQAVKDDNRSTKAGLVPDDYLNPALGFFPAPLTPAEVDTEKGRKILMLYKALGTFVAKALLDSRIVDIPFSAMFLEMVVGEEEEEESAAEAALGTAGRKGAEFHLLRHVDPSLYKSLLDLKKYVHIKRSLEADPTLSPAERAARISNITVKGARLEDLFLDFTLPGYPSAELIPNGKDIALTLDNLEHYIDRVVEMTVGEGVQRQVEAFRRGFDRVFPAADLRSFTVQELAVLVGGAEEEDWAYDVLIDSIKADHGYNSDSRTIKHLATFMSTLNPIQRREFLQFVTGSPKLPLGGFKALNPSLTVVRKNVEAGKKPDDYLPSVMTCVNYLKVPDYSELEVMKMRFEVAVREGQGCFHLS</sequence>
<feature type="compositionally biased region" description="Low complexity" evidence="7">
    <location>
        <begin position="1140"/>
        <end position="1159"/>
    </location>
</feature>
<keyword evidence="10" id="KW-1185">Reference proteome</keyword>
<feature type="compositionally biased region" description="Low complexity" evidence="7">
    <location>
        <begin position="1606"/>
        <end position="1651"/>
    </location>
</feature>
<dbReference type="InterPro" id="IPR057948">
    <property type="entry name" value="TPR_TRIP12_N"/>
</dbReference>
<dbReference type="OrthoDB" id="423283at2759"/>
<feature type="compositionally biased region" description="Basic and acidic residues" evidence="7">
    <location>
        <begin position="239"/>
        <end position="250"/>
    </location>
</feature>
<evidence type="ECO:0000256" key="2">
    <source>
        <dbReference type="ARBA" id="ARBA00006331"/>
    </source>
</evidence>
<dbReference type="Gene3D" id="3.30.2410.10">
    <property type="entry name" value="Hect, E3 ligase catalytic domain"/>
    <property type="match status" value="1"/>
</dbReference>
<comment type="catalytic activity">
    <reaction evidence="1">
        <text>S-ubiquitinyl-[E2 ubiquitin-conjugating enzyme]-L-cysteine + [acceptor protein]-L-lysine = [E2 ubiquitin-conjugating enzyme]-L-cysteine + N(6)-ubiquitinyl-[acceptor protein]-L-lysine.</text>
        <dbReference type="EC" id="2.3.2.26"/>
    </reaction>
</comment>
<feature type="compositionally biased region" description="Low complexity" evidence="7">
    <location>
        <begin position="1893"/>
        <end position="1902"/>
    </location>
</feature>
<dbReference type="GO" id="GO:0000209">
    <property type="term" value="P:protein polyubiquitination"/>
    <property type="evidence" value="ECO:0007669"/>
    <property type="project" value="TreeGrafter"/>
</dbReference>
<dbReference type="FunCoup" id="A0A0L0HCH4">
    <property type="interactions" value="640"/>
</dbReference>
<dbReference type="RefSeq" id="XP_016606508.1">
    <property type="nucleotide sequence ID" value="XM_016754372.1"/>
</dbReference>
<gene>
    <name evidence="9" type="ORF">SPPG_06169</name>
</gene>
<evidence type="ECO:0000256" key="4">
    <source>
        <dbReference type="ARBA" id="ARBA00022679"/>
    </source>
</evidence>
<dbReference type="OMA" id="AEPLSQF"/>
<feature type="compositionally biased region" description="Polar residues" evidence="7">
    <location>
        <begin position="118"/>
        <end position="130"/>
    </location>
</feature>
<dbReference type="PANTHER" id="PTHR45670">
    <property type="entry name" value="E3 UBIQUITIN-PROTEIN LIGASE TRIP12"/>
    <property type="match status" value="1"/>
</dbReference>
<feature type="compositionally biased region" description="Basic and acidic residues" evidence="7">
    <location>
        <begin position="206"/>
        <end position="225"/>
    </location>
</feature>
<feature type="region of interest" description="Disordered" evidence="7">
    <location>
        <begin position="792"/>
        <end position="870"/>
    </location>
</feature>
<feature type="region of interest" description="Disordered" evidence="7">
    <location>
        <begin position="1014"/>
        <end position="1045"/>
    </location>
</feature>
<dbReference type="InterPro" id="IPR016024">
    <property type="entry name" value="ARM-type_fold"/>
</dbReference>
<dbReference type="SUPFAM" id="SSF56204">
    <property type="entry name" value="Hect, E3 ligase catalytic domain"/>
    <property type="match status" value="1"/>
</dbReference>
<feature type="active site" description="Glycyl thioester intermediate" evidence="6">
    <location>
        <position position="2332"/>
    </location>
</feature>
<feature type="compositionally biased region" description="Polar residues" evidence="7">
    <location>
        <begin position="55"/>
        <end position="78"/>
    </location>
</feature>
<feature type="compositionally biased region" description="Polar residues" evidence="7">
    <location>
        <begin position="1486"/>
        <end position="1495"/>
    </location>
</feature>
<dbReference type="Gene3D" id="3.30.2160.10">
    <property type="entry name" value="Hect, E3 ligase catalytic domain"/>
    <property type="match status" value="1"/>
</dbReference>
<feature type="compositionally biased region" description="Polar residues" evidence="7">
    <location>
        <begin position="1024"/>
        <end position="1038"/>
    </location>
</feature>
<feature type="compositionally biased region" description="Low complexity" evidence="7">
    <location>
        <begin position="1065"/>
        <end position="1084"/>
    </location>
</feature>
<dbReference type="eggNOG" id="KOG0170">
    <property type="taxonomic scope" value="Eukaryota"/>
</dbReference>
<dbReference type="InterPro" id="IPR045322">
    <property type="entry name" value="HECTD1/TRIP12-like"/>
</dbReference>
<dbReference type="Gene3D" id="3.90.1750.10">
    <property type="entry name" value="Hect, E3 ligase catalytic domains"/>
    <property type="match status" value="2"/>
</dbReference>
<dbReference type="Pfam" id="PF00632">
    <property type="entry name" value="HECT"/>
    <property type="match status" value="1"/>
</dbReference>
<feature type="region of interest" description="Disordered" evidence="7">
    <location>
        <begin position="1103"/>
        <end position="1168"/>
    </location>
</feature>
<feature type="compositionally biased region" description="Polar residues" evidence="7">
    <location>
        <begin position="299"/>
        <end position="311"/>
    </location>
</feature>
<feature type="compositionally biased region" description="Low complexity" evidence="7">
    <location>
        <begin position="264"/>
        <end position="273"/>
    </location>
</feature>
<feature type="domain" description="HECT" evidence="8">
    <location>
        <begin position="2020"/>
        <end position="2365"/>
    </location>
</feature>